<protein>
    <recommendedName>
        <fullName evidence="6">Alpha-taxilin</fullName>
    </recommendedName>
</protein>
<evidence type="ECO:0000256" key="1">
    <source>
        <dbReference type="ARBA" id="ARBA00009550"/>
    </source>
</evidence>
<dbReference type="PANTHER" id="PTHR16127">
    <property type="entry name" value="TAXILIN"/>
    <property type="match status" value="1"/>
</dbReference>
<accession>A0A150GU70</accession>
<evidence type="ECO:0008006" key="6">
    <source>
        <dbReference type="Google" id="ProtNLM"/>
    </source>
</evidence>
<feature type="compositionally biased region" description="Gly residues" evidence="3">
    <location>
        <begin position="449"/>
        <end position="466"/>
    </location>
</feature>
<dbReference type="InterPro" id="IPR026183">
    <property type="entry name" value="Taxilin_fam"/>
</dbReference>
<feature type="compositionally biased region" description="Basic and acidic residues" evidence="3">
    <location>
        <begin position="469"/>
        <end position="482"/>
    </location>
</feature>
<organism evidence="4 5">
    <name type="scientific">Gonium pectorale</name>
    <name type="common">Green alga</name>
    <dbReference type="NCBI Taxonomy" id="33097"/>
    <lineage>
        <taxon>Eukaryota</taxon>
        <taxon>Viridiplantae</taxon>
        <taxon>Chlorophyta</taxon>
        <taxon>core chlorophytes</taxon>
        <taxon>Chlorophyceae</taxon>
        <taxon>CS clade</taxon>
        <taxon>Chlamydomonadales</taxon>
        <taxon>Volvocaceae</taxon>
        <taxon>Gonium</taxon>
    </lineage>
</organism>
<evidence type="ECO:0000313" key="5">
    <source>
        <dbReference type="Proteomes" id="UP000075714"/>
    </source>
</evidence>
<proteinExistence type="inferred from homology"/>
<evidence type="ECO:0000256" key="2">
    <source>
        <dbReference type="SAM" id="Coils"/>
    </source>
</evidence>
<keyword evidence="2" id="KW-0175">Coiled coil</keyword>
<feature type="compositionally biased region" description="Polar residues" evidence="3">
    <location>
        <begin position="1"/>
        <end position="11"/>
    </location>
</feature>
<evidence type="ECO:0000256" key="3">
    <source>
        <dbReference type="SAM" id="MobiDB-lite"/>
    </source>
</evidence>
<dbReference type="PANTHER" id="PTHR16127:SF13">
    <property type="entry name" value="GH01188P"/>
    <property type="match status" value="1"/>
</dbReference>
<dbReference type="Pfam" id="PF09728">
    <property type="entry name" value="Taxilin"/>
    <property type="match status" value="1"/>
</dbReference>
<dbReference type="STRING" id="33097.A0A150GU70"/>
<dbReference type="AlphaFoldDB" id="A0A150GU70"/>
<dbReference type="GO" id="GO:0019905">
    <property type="term" value="F:syntaxin binding"/>
    <property type="evidence" value="ECO:0007669"/>
    <property type="project" value="InterPro"/>
</dbReference>
<gene>
    <name evidence="4" type="ORF">GPECTOR_7g1176</name>
</gene>
<feature type="region of interest" description="Disordered" evidence="3">
    <location>
        <begin position="1"/>
        <end position="29"/>
    </location>
</feature>
<dbReference type="Proteomes" id="UP000075714">
    <property type="component" value="Unassembled WGS sequence"/>
</dbReference>
<comment type="caution">
    <text evidence="4">The sequence shown here is derived from an EMBL/GenBank/DDBJ whole genome shotgun (WGS) entry which is preliminary data.</text>
</comment>
<feature type="coiled-coil region" evidence="2">
    <location>
        <begin position="366"/>
        <end position="400"/>
    </location>
</feature>
<name>A0A150GU70_GONPE</name>
<dbReference type="EMBL" id="LSYV01000008">
    <property type="protein sequence ID" value="KXZ53282.1"/>
    <property type="molecule type" value="Genomic_DNA"/>
</dbReference>
<evidence type="ECO:0000313" key="4">
    <source>
        <dbReference type="EMBL" id="KXZ53282.1"/>
    </source>
</evidence>
<feature type="region of interest" description="Disordered" evidence="3">
    <location>
        <begin position="425"/>
        <end position="495"/>
    </location>
</feature>
<feature type="coiled-coil region" evidence="2">
    <location>
        <begin position="96"/>
        <end position="302"/>
    </location>
</feature>
<keyword evidence="5" id="KW-1185">Reference proteome</keyword>
<reference evidence="5" key="1">
    <citation type="journal article" date="2016" name="Nat. Commun.">
        <title>The Gonium pectorale genome demonstrates co-option of cell cycle regulation during the evolution of multicellularity.</title>
        <authorList>
            <person name="Hanschen E.R."/>
            <person name="Marriage T.N."/>
            <person name="Ferris P.J."/>
            <person name="Hamaji T."/>
            <person name="Toyoda A."/>
            <person name="Fujiyama A."/>
            <person name="Neme R."/>
            <person name="Noguchi H."/>
            <person name="Minakuchi Y."/>
            <person name="Suzuki M."/>
            <person name="Kawai-Toyooka H."/>
            <person name="Smith D.R."/>
            <person name="Sparks H."/>
            <person name="Anderson J."/>
            <person name="Bakaric R."/>
            <person name="Luria V."/>
            <person name="Karger A."/>
            <person name="Kirschner M.W."/>
            <person name="Durand P.M."/>
            <person name="Michod R.E."/>
            <person name="Nozaki H."/>
            <person name="Olson B.J."/>
        </authorList>
    </citation>
    <scope>NUCLEOTIDE SEQUENCE [LARGE SCALE GENOMIC DNA]</scope>
    <source>
        <strain evidence="5">NIES-2863</strain>
    </source>
</reference>
<comment type="similarity">
    <text evidence="1">Belongs to the taxilin family.</text>
</comment>
<sequence>MQLSAKSNQELSVPGSKGKKSKSQDPSADFVNVLSSRIEEIERAAAGHGGPAEREAAKARKKQLREVVKFCGDRANSAEDRIAYVQQKYTQMLSELLRLERSQLDLQREHEAVTKEKDKVQSELKKTNLLKDKLEELCRQLQKEAREVAEESRRRNEEELRQRQALQAKFTQAINEVSEKMDAQAAERSRQLAENEDLRAKLDQFLGQFESFNALVQKKDLELQLANARAEQAAALAQQLQQRAELLQEANGKYSAAMDAIKPQLSELDSLRQRNAVLTAAKDELQAQLEHYADKFSEFQETLTKSNETFASLREQMDAGAKARTQLIRERDEARRRAEANDQTIVALVQDRLQLKQQVEGLTGKMRTETDELRRVRTQKERLEGLCRLLQAELKAAKAGGGGSASSGAAEADGAAEVLDLTAEEGAASTSQPNGAAVLDGDAVEERAGGAGAEAGGAHLGSGGDAEGQEAKGAEGGGEKAAGDSLVDVLPHDLY</sequence>
<dbReference type="OrthoDB" id="425555at2759"/>